<dbReference type="Gene3D" id="3.40.720.10">
    <property type="entry name" value="Alkaline Phosphatase, subunit A"/>
    <property type="match status" value="1"/>
</dbReference>
<comment type="caution">
    <text evidence="2">The sequence shown here is derived from an EMBL/GenBank/DDBJ whole genome shotgun (WGS) entry which is preliminary data.</text>
</comment>
<dbReference type="PANTHER" id="PTHR30443:SF2">
    <property type="entry name" value="PHOSPHOETHANOLAMINE TRANSFERASE EPTC"/>
    <property type="match status" value="1"/>
</dbReference>
<evidence type="ECO:0000313" key="3">
    <source>
        <dbReference type="Proteomes" id="UP000288587"/>
    </source>
</evidence>
<protein>
    <submittedName>
        <fullName evidence="2">Sulfatase</fullName>
    </submittedName>
</protein>
<dbReference type="InterPro" id="IPR040423">
    <property type="entry name" value="PEA_transferase"/>
</dbReference>
<dbReference type="EMBL" id="SACM01000001">
    <property type="protein sequence ID" value="RVT88785.1"/>
    <property type="molecule type" value="Genomic_DNA"/>
</dbReference>
<reference evidence="2 3" key="1">
    <citation type="submission" date="2019-01" db="EMBL/GenBank/DDBJ databases">
        <authorList>
            <person name="Chen W.-M."/>
        </authorList>
    </citation>
    <scope>NUCLEOTIDE SEQUENCE [LARGE SCALE GENOMIC DNA]</scope>
    <source>
        <strain evidence="2 3">CCP-18</strain>
    </source>
</reference>
<evidence type="ECO:0000313" key="2">
    <source>
        <dbReference type="EMBL" id="RVT88785.1"/>
    </source>
</evidence>
<keyword evidence="3" id="KW-1185">Reference proteome</keyword>
<dbReference type="AlphaFoldDB" id="A0A3S2XXI8"/>
<dbReference type="RefSeq" id="WP_127682239.1">
    <property type="nucleotide sequence ID" value="NZ_SACM01000001.1"/>
</dbReference>
<dbReference type="OrthoDB" id="9786870at2"/>
<dbReference type="InterPro" id="IPR017850">
    <property type="entry name" value="Alkaline_phosphatase_core_sf"/>
</dbReference>
<dbReference type="Proteomes" id="UP000288587">
    <property type="component" value="Unassembled WGS sequence"/>
</dbReference>
<evidence type="ECO:0000259" key="1">
    <source>
        <dbReference type="Pfam" id="PF00884"/>
    </source>
</evidence>
<dbReference type="Pfam" id="PF00884">
    <property type="entry name" value="Sulfatase"/>
    <property type="match status" value="1"/>
</dbReference>
<dbReference type="GO" id="GO:0005886">
    <property type="term" value="C:plasma membrane"/>
    <property type="evidence" value="ECO:0007669"/>
    <property type="project" value="UniProtKB-SubCell"/>
</dbReference>
<dbReference type="PANTHER" id="PTHR30443">
    <property type="entry name" value="INNER MEMBRANE PROTEIN"/>
    <property type="match status" value="1"/>
</dbReference>
<accession>A0A3S2XXI8</accession>
<name>A0A3S2XXI8_9BURK</name>
<feature type="domain" description="Sulfatase N-terminal" evidence="1">
    <location>
        <begin position="211"/>
        <end position="468"/>
    </location>
</feature>
<proteinExistence type="predicted"/>
<sequence>MGATRARWLPALLVFGVPLAALALGHAPWRAVQMAWLLSPAWVLWCWPLSRGRGLRAWAVGLWLSSFVLDAWLRAYLLRFYGAAPDSSVVLTAVANATGEETAEYLRAHAWQAGPWLLGALGSVAAVVLGLRGTPPVAPQSRTWLVALLVLALLPVTLKPSRRWLPTVFWAHWAAEVAGLQGDWQRLEGAREAWHRHALSTVQVTRDGPATVVVVLTDSVNRDNLQLYGYPRATTPTLLAQQVRWGAQWARVQEAWSTEASTVPALEAMWRTGSQGEQHLLALARAAGYKVWWVSNHDDLAVKNQHGRMADELRLLNRVPGRSTRALDDVVLPALDAALADPSPRKLVVLHLLGAHQHYHLRFPVGQGLFDESDDAVNCQLRAWRRPAWLRAQRDDYDAAVRFHEGVVAASLEATARAAGASGRATWLYVSDHGQEVGHTTNHAGHSPGTASGYRIPLLLWRSADQGPWPNGLGERPFRSDWWAPLMADVLGLAWRGRVGAQSLLSADYLWQPPPKWDDWARTAPSPWTPACQVAVGP</sequence>
<gene>
    <name evidence="2" type="ORF">EOD73_07400</name>
</gene>
<dbReference type="GO" id="GO:0016776">
    <property type="term" value="F:phosphotransferase activity, phosphate group as acceptor"/>
    <property type="evidence" value="ECO:0007669"/>
    <property type="project" value="TreeGrafter"/>
</dbReference>
<dbReference type="SUPFAM" id="SSF53649">
    <property type="entry name" value="Alkaline phosphatase-like"/>
    <property type="match status" value="1"/>
</dbReference>
<organism evidence="2 3">
    <name type="scientific">Inhella crocodyli</name>
    <dbReference type="NCBI Taxonomy" id="2499851"/>
    <lineage>
        <taxon>Bacteria</taxon>
        <taxon>Pseudomonadati</taxon>
        <taxon>Pseudomonadota</taxon>
        <taxon>Betaproteobacteria</taxon>
        <taxon>Burkholderiales</taxon>
        <taxon>Sphaerotilaceae</taxon>
        <taxon>Inhella</taxon>
    </lineage>
</organism>
<dbReference type="GO" id="GO:0009244">
    <property type="term" value="P:lipopolysaccharide core region biosynthetic process"/>
    <property type="evidence" value="ECO:0007669"/>
    <property type="project" value="TreeGrafter"/>
</dbReference>
<dbReference type="InterPro" id="IPR000917">
    <property type="entry name" value="Sulfatase_N"/>
</dbReference>